<feature type="chain" id="PRO_5002498100" description="Lipoprotein" evidence="1">
    <location>
        <begin position="26"/>
        <end position="127"/>
    </location>
</feature>
<dbReference type="PROSITE" id="PS51257">
    <property type="entry name" value="PROKAR_LIPOPROTEIN"/>
    <property type="match status" value="1"/>
</dbReference>
<dbReference type="Proteomes" id="UP000033607">
    <property type="component" value="Unassembled WGS sequence"/>
</dbReference>
<reference evidence="2 3" key="1">
    <citation type="submission" date="2015-06" db="EMBL/GenBank/DDBJ databases">
        <title>Draft genome assembly of filamentous brackish cyanobacterium Limnoraphis robusta strain CS-951.</title>
        <authorList>
            <person name="Willis A."/>
            <person name="Parks M."/>
            <person name="Burford M.A."/>
        </authorList>
    </citation>
    <scope>NUCLEOTIDE SEQUENCE [LARGE SCALE GENOMIC DNA]</scope>
    <source>
        <strain evidence="2 3">CS-951</strain>
    </source>
</reference>
<evidence type="ECO:0000313" key="2">
    <source>
        <dbReference type="EMBL" id="KKD37911.1"/>
    </source>
</evidence>
<name>A0A0F5YG98_9CYAN</name>
<dbReference type="OrthoDB" id="458480at2"/>
<dbReference type="EMBL" id="LATL02000214">
    <property type="protein sequence ID" value="KKD37911.1"/>
    <property type="molecule type" value="Genomic_DNA"/>
</dbReference>
<keyword evidence="1" id="KW-0732">Signal</keyword>
<protein>
    <recommendedName>
        <fullName evidence="4">Lipoprotein</fullName>
    </recommendedName>
</protein>
<gene>
    <name evidence="2" type="ORF">WN50_11675</name>
</gene>
<evidence type="ECO:0008006" key="4">
    <source>
        <dbReference type="Google" id="ProtNLM"/>
    </source>
</evidence>
<evidence type="ECO:0000256" key="1">
    <source>
        <dbReference type="SAM" id="SignalP"/>
    </source>
</evidence>
<dbReference type="AlphaFoldDB" id="A0A0F5YG98"/>
<organism evidence="2 3">
    <name type="scientific">Limnoraphis robusta CS-951</name>
    <dbReference type="NCBI Taxonomy" id="1637645"/>
    <lineage>
        <taxon>Bacteria</taxon>
        <taxon>Bacillati</taxon>
        <taxon>Cyanobacteriota</taxon>
        <taxon>Cyanophyceae</taxon>
        <taxon>Oscillatoriophycideae</taxon>
        <taxon>Oscillatoriales</taxon>
        <taxon>Sirenicapillariaceae</taxon>
        <taxon>Limnoraphis</taxon>
    </lineage>
</organism>
<evidence type="ECO:0000313" key="3">
    <source>
        <dbReference type="Proteomes" id="UP000033607"/>
    </source>
</evidence>
<comment type="caution">
    <text evidence="2">The sequence shown here is derived from an EMBL/GenBank/DDBJ whole genome shotgun (WGS) entry which is preliminary data.</text>
</comment>
<proteinExistence type="predicted"/>
<feature type="signal peptide" evidence="1">
    <location>
        <begin position="1"/>
        <end position="25"/>
    </location>
</feature>
<sequence>MLKSIKSIGIFTLAIALATSLVACGENKLEACRILEIENAEVEVDLGDVDVERGEVEMICGGEKVVDVTWGEFRQKLGIDPGRYQNNLKAFEQQVSCLKEDRSSNNVVFCRRGNSNEMVSLNFSYDD</sequence>
<dbReference type="RefSeq" id="WP_046278718.1">
    <property type="nucleotide sequence ID" value="NZ_LATL02000214.1"/>
</dbReference>
<accession>A0A0F5YG98</accession>